<dbReference type="EMBL" id="LN868939">
    <property type="protein sequence ID" value="CRY81077.1"/>
    <property type="molecule type" value="Genomic_DNA"/>
</dbReference>
<dbReference type="AlphaFoldDB" id="A0A0H5P070"/>
<feature type="region of interest" description="Disordered" evidence="1">
    <location>
        <begin position="444"/>
        <end position="476"/>
    </location>
</feature>
<feature type="compositionally biased region" description="Low complexity" evidence="1">
    <location>
        <begin position="446"/>
        <end position="469"/>
    </location>
</feature>
<organism evidence="4 5">
    <name type="scientific">Nocardia farcinica</name>
    <dbReference type="NCBI Taxonomy" id="37329"/>
    <lineage>
        <taxon>Bacteria</taxon>
        <taxon>Bacillati</taxon>
        <taxon>Actinomycetota</taxon>
        <taxon>Actinomycetes</taxon>
        <taxon>Mycobacteriales</taxon>
        <taxon>Nocardiaceae</taxon>
        <taxon>Nocardia</taxon>
    </lineage>
</organism>
<dbReference type="KEGG" id="nfr:ERS450000_04203"/>
<feature type="chain" id="PRO_5005222465" description="Glycoprotein" evidence="3">
    <location>
        <begin position="33"/>
        <end position="854"/>
    </location>
</feature>
<keyword evidence="4" id="KW-0614">Plasmid</keyword>
<evidence type="ECO:0008006" key="6">
    <source>
        <dbReference type="Google" id="ProtNLM"/>
    </source>
</evidence>
<keyword evidence="2" id="KW-0812">Transmembrane</keyword>
<name>A0A0H5P070_NOCFR</name>
<sequence length="854" mass="89950">MTRGLFRFFVAVLTLLGSVAMVTGAPAPQAVAQPNGSSTTAPKFVKLSVDSVTPSTVTASSDPVLTVAGTVTNIGDRVVEDVSVRLQRAAAVSAPSELRSALQLDQVNYEIAGPFEDVVSQLNPGQRRQFTVTLPLRSDAAASLQITEPGVYPVLLNVNGVPAYGGQARLDDARFLLPVLSLPQTATEGHPPVPPPAGAPVATTMLWPLADRPRLVAGAPGSVDGQVELTDDELAASLGKGGRLDQLLGSLEAVLGSGPTRNRELASSICLAVDPDLLVTVQAMTNGYRVLASPSDPDGATREGTGAEQATAWLDRLRAIAPSLCTVALPFGQVDVTALAAVNDPELSARALDAPAEIVDSVLGVRSVRGVSLPDAGTIDTAAGMLLRRHGFATAVLADSATAPLGTVGASADLDEGYYADGETTAPDTAPAPALVRLPEVTAPQAPEHGAPASEPAPAGATSVVAGAPAEPPAAAPDPALRVATFDIWSATALAAVGSNPPTPSFTPSGVRYEVTNDSRSARLQDALGAVSWRALNPQAPGPRSLLVMPPQQWGVNADEATELLRQVESLMRAGLATPRAFTDLLAQPPDPEPYELDLLPRATTDGAPVRFVEPIREQGRRITDLFRSMVDVPEIQPSPREFVTPLRDDLLRVLSLSDRRTGNSGQPDAWAQRRLDQTTRTVDNLYRSVTVLPPGGAYTLATEQSPLLLVARNDLPVAIRIRFRIEVPDGAEITDLGEQQLPPKGTRSFRVPTQVNDSRKLVIPISMTTADGVLLGESTSVSVRSNAYGQTLAIMTACAGLLLFLLAGRRLWHRFRGKPDPADEGFDAVARRRLGRYRRARKQLLSAEHAGNE</sequence>
<dbReference type="RefSeq" id="WP_060593921.1">
    <property type="nucleotide sequence ID" value="NZ_CP031418.1"/>
</dbReference>
<evidence type="ECO:0000313" key="5">
    <source>
        <dbReference type="Proteomes" id="UP000057820"/>
    </source>
</evidence>
<dbReference type="InterPro" id="IPR046112">
    <property type="entry name" value="DUF6049"/>
</dbReference>
<reference evidence="5" key="1">
    <citation type="submission" date="2015-03" db="EMBL/GenBank/DDBJ databases">
        <authorList>
            <consortium name="Pathogen Informatics"/>
        </authorList>
    </citation>
    <scope>NUCLEOTIDE SEQUENCE [LARGE SCALE GENOMIC DNA]</scope>
    <source>
        <strain evidence="5">NCTC11134</strain>
        <plasmid evidence="5">2</plasmid>
    </source>
</reference>
<protein>
    <recommendedName>
        <fullName evidence="6">Glycoprotein</fullName>
    </recommendedName>
</protein>
<keyword evidence="3" id="KW-0732">Signal</keyword>
<evidence type="ECO:0000313" key="4">
    <source>
        <dbReference type="EMBL" id="CRY81077.1"/>
    </source>
</evidence>
<geneLocation type="plasmid" evidence="4">
    <name>2</name>
</geneLocation>
<gene>
    <name evidence="4" type="ORF">ERS450000_04203</name>
</gene>
<evidence type="ECO:0000256" key="1">
    <source>
        <dbReference type="SAM" id="MobiDB-lite"/>
    </source>
</evidence>
<dbReference type="Pfam" id="PF19516">
    <property type="entry name" value="DUF6049"/>
    <property type="match status" value="2"/>
</dbReference>
<feature type="signal peptide" evidence="3">
    <location>
        <begin position="1"/>
        <end position="32"/>
    </location>
</feature>
<keyword evidence="2" id="KW-1133">Transmembrane helix</keyword>
<evidence type="ECO:0000256" key="3">
    <source>
        <dbReference type="SAM" id="SignalP"/>
    </source>
</evidence>
<accession>A0A0H5P070</accession>
<dbReference type="Proteomes" id="UP000057820">
    <property type="component" value="Plasmid 2"/>
</dbReference>
<evidence type="ECO:0000256" key="2">
    <source>
        <dbReference type="SAM" id="Phobius"/>
    </source>
</evidence>
<feature type="transmembrane region" description="Helical" evidence="2">
    <location>
        <begin position="788"/>
        <end position="809"/>
    </location>
</feature>
<keyword evidence="2" id="KW-0472">Membrane</keyword>
<proteinExistence type="predicted"/>